<accession>A0A822Z8Z5</accession>
<dbReference type="InterPro" id="IPR057135">
    <property type="entry name" value="At4g27190-like_LRR"/>
</dbReference>
<feature type="domain" description="Disease resistance protein At4g27190-like leucine-rich repeats" evidence="1">
    <location>
        <begin position="43"/>
        <end position="137"/>
    </location>
</feature>
<keyword evidence="3" id="KW-1185">Reference proteome</keyword>
<comment type="caution">
    <text evidence="2">The sequence shown here is derived from an EMBL/GenBank/DDBJ whole genome shotgun (WGS) entry which is preliminary data.</text>
</comment>
<proteinExistence type="predicted"/>
<dbReference type="AlphaFoldDB" id="A0A822Z8Z5"/>
<evidence type="ECO:0000259" key="1">
    <source>
        <dbReference type="Pfam" id="PF23247"/>
    </source>
</evidence>
<dbReference type="Gene3D" id="3.80.10.10">
    <property type="entry name" value="Ribonuclease Inhibitor"/>
    <property type="match status" value="1"/>
</dbReference>
<reference evidence="2 3" key="1">
    <citation type="journal article" date="2020" name="Mol. Biol. Evol.">
        <title>Distinct Expression and Methylation Patterns for Genes with Different Fates following a Single Whole-Genome Duplication in Flowering Plants.</title>
        <authorList>
            <person name="Shi T."/>
            <person name="Rahmani R.S."/>
            <person name="Gugger P.F."/>
            <person name="Wang M."/>
            <person name="Li H."/>
            <person name="Zhang Y."/>
            <person name="Li Z."/>
            <person name="Wang Q."/>
            <person name="Van de Peer Y."/>
            <person name="Marchal K."/>
            <person name="Chen J."/>
        </authorList>
    </citation>
    <scope>NUCLEOTIDE SEQUENCE [LARGE SCALE GENOMIC DNA]</scope>
    <source>
        <tissue evidence="2">Leaf</tissue>
    </source>
</reference>
<evidence type="ECO:0000313" key="2">
    <source>
        <dbReference type="EMBL" id="DAD40181.1"/>
    </source>
</evidence>
<name>A0A822Z8Z5_NELNU</name>
<protein>
    <recommendedName>
        <fullName evidence="1">Disease resistance protein At4g27190-like leucine-rich repeats domain-containing protein</fullName>
    </recommendedName>
</protein>
<organism evidence="2 3">
    <name type="scientific">Nelumbo nucifera</name>
    <name type="common">Sacred lotus</name>
    <dbReference type="NCBI Taxonomy" id="4432"/>
    <lineage>
        <taxon>Eukaryota</taxon>
        <taxon>Viridiplantae</taxon>
        <taxon>Streptophyta</taxon>
        <taxon>Embryophyta</taxon>
        <taxon>Tracheophyta</taxon>
        <taxon>Spermatophyta</taxon>
        <taxon>Magnoliopsida</taxon>
        <taxon>Proteales</taxon>
        <taxon>Nelumbonaceae</taxon>
        <taxon>Nelumbo</taxon>
    </lineage>
</organism>
<gene>
    <name evidence="2" type="ORF">HUJ06_014504</name>
</gene>
<sequence>MLRKRPVEQSLFSLKHNNKIGSYLFHARCLKQTPKKLSDIGVKNMKGLQVLFIEGCERVESVINGNHESSGSSTASTSHHPVVLPNLQVLYLIRLANLRRNWEGPAPPQSLNMLTWVKVFECHNVQCIFLRRLIQQLPNTWAIIMRCQLSTGCN</sequence>
<dbReference type="Pfam" id="PF23247">
    <property type="entry name" value="LRR_RPS2"/>
    <property type="match status" value="1"/>
</dbReference>
<dbReference type="EMBL" id="DUZY01000005">
    <property type="protein sequence ID" value="DAD40181.1"/>
    <property type="molecule type" value="Genomic_DNA"/>
</dbReference>
<dbReference type="InterPro" id="IPR032675">
    <property type="entry name" value="LRR_dom_sf"/>
</dbReference>
<evidence type="ECO:0000313" key="3">
    <source>
        <dbReference type="Proteomes" id="UP000607653"/>
    </source>
</evidence>
<dbReference type="Proteomes" id="UP000607653">
    <property type="component" value="Unassembled WGS sequence"/>
</dbReference>